<dbReference type="Proteomes" id="UP000607653">
    <property type="component" value="Unassembled WGS sequence"/>
</dbReference>
<dbReference type="EMBL" id="DUZY01000001">
    <property type="protein sequence ID" value="DAD19121.1"/>
    <property type="molecule type" value="Genomic_DNA"/>
</dbReference>
<keyword evidence="3" id="KW-1185">Reference proteome</keyword>
<evidence type="ECO:0000313" key="2">
    <source>
        <dbReference type="EMBL" id="DAD19121.1"/>
    </source>
</evidence>
<dbReference type="AlphaFoldDB" id="A0A822XJ06"/>
<name>A0A822XJ06_NELNU</name>
<comment type="caution">
    <text evidence="2">The sequence shown here is derived from an EMBL/GenBank/DDBJ whole genome shotgun (WGS) entry which is preliminary data.</text>
</comment>
<gene>
    <name evidence="2" type="ORF">HUJ06_020584</name>
</gene>
<organism evidence="2 3">
    <name type="scientific">Nelumbo nucifera</name>
    <name type="common">Sacred lotus</name>
    <dbReference type="NCBI Taxonomy" id="4432"/>
    <lineage>
        <taxon>Eukaryota</taxon>
        <taxon>Viridiplantae</taxon>
        <taxon>Streptophyta</taxon>
        <taxon>Embryophyta</taxon>
        <taxon>Tracheophyta</taxon>
        <taxon>Spermatophyta</taxon>
        <taxon>Magnoliopsida</taxon>
        <taxon>Proteales</taxon>
        <taxon>Nelumbonaceae</taxon>
        <taxon>Nelumbo</taxon>
    </lineage>
</organism>
<accession>A0A822XJ06</accession>
<reference evidence="2 3" key="1">
    <citation type="journal article" date="2020" name="Mol. Biol. Evol.">
        <title>Distinct Expression and Methylation Patterns for Genes with Different Fates following a Single Whole-Genome Duplication in Flowering Plants.</title>
        <authorList>
            <person name="Shi T."/>
            <person name="Rahmani R.S."/>
            <person name="Gugger P.F."/>
            <person name="Wang M."/>
            <person name="Li H."/>
            <person name="Zhang Y."/>
            <person name="Li Z."/>
            <person name="Wang Q."/>
            <person name="Van de Peer Y."/>
            <person name="Marchal K."/>
            <person name="Chen J."/>
        </authorList>
    </citation>
    <scope>NUCLEOTIDE SEQUENCE [LARGE SCALE GENOMIC DNA]</scope>
    <source>
        <tissue evidence="2">Leaf</tissue>
    </source>
</reference>
<evidence type="ECO:0000313" key="3">
    <source>
        <dbReference type="Proteomes" id="UP000607653"/>
    </source>
</evidence>
<protein>
    <submittedName>
        <fullName evidence="2">Uncharacterized protein</fullName>
    </submittedName>
</protein>
<evidence type="ECO:0000256" key="1">
    <source>
        <dbReference type="SAM" id="MobiDB-lite"/>
    </source>
</evidence>
<feature type="region of interest" description="Disordered" evidence="1">
    <location>
        <begin position="1"/>
        <end position="33"/>
    </location>
</feature>
<feature type="compositionally biased region" description="Acidic residues" evidence="1">
    <location>
        <begin position="14"/>
        <end position="24"/>
    </location>
</feature>
<sequence>MKRRTLVGFTTNPFDDDYEPDSETESNNFGEDMKEKEEVENLLSAVAELFVVEQNEITSISKFSNNGGILREVEYTLVGKGENCIMERGTPSQNLNSGQGTCKMIIVNLQTSDKGITRGDKR</sequence>
<proteinExistence type="predicted"/>